<accession>A0A510VSC4</accession>
<dbReference type="RefSeq" id="WP_057811754.1">
    <property type="nucleotide sequence ID" value="NZ_BJUD01000080.1"/>
</dbReference>
<dbReference type="Proteomes" id="UP000321429">
    <property type="component" value="Unassembled WGS sequence"/>
</dbReference>
<dbReference type="InterPro" id="IPR029132">
    <property type="entry name" value="CBAH/NAAA_C"/>
</dbReference>
<dbReference type="PANTHER" id="PTHR35527:SF2">
    <property type="entry name" value="HYDROLASE"/>
    <property type="match status" value="1"/>
</dbReference>
<evidence type="ECO:0000256" key="1">
    <source>
        <dbReference type="ARBA" id="ARBA00006625"/>
    </source>
</evidence>
<organism evidence="4 5">
    <name type="scientific">Furfurilactobacillus siliginis</name>
    <dbReference type="NCBI Taxonomy" id="348151"/>
    <lineage>
        <taxon>Bacteria</taxon>
        <taxon>Bacillati</taxon>
        <taxon>Bacillota</taxon>
        <taxon>Bacilli</taxon>
        <taxon>Lactobacillales</taxon>
        <taxon>Lactobacillaceae</taxon>
        <taxon>Furfurilactobacillus</taxon>
    </lineage>
</organism>
<dbReference type="InterPro" id="IPR029055">
    <property type="entry name" value="Ntn_hydrolases_N"/>
</dbReference>
<evidence type="ECO:0000313" key="5">
    <source>
        <dbReference type="Proteomes" id="UP000321429"/>
    </source>
</evidence>
<reference evidence="4 5" key="1">
    <citation type="submission" date="2019-07" db="EMBL/GenBank/DDBJ databases">
        <title>Whole genome shotgun sequence of Lactobacillus siliginis NBRC 101315.</title>
        <authorList>
            <person name="Hosoyama A."/>
            <person name="Uohara A."/>
            <person name="Ohji S."/>
            <person name="Ichikawa N."/>
        </authorList>
    </citation>
    <scope>NUCLEOTIDE SEQUENCE [LARGE SCALE GENOMIC DNA]</scope>
    <source>
        <strain evidence="4 5">NBRC 101315</strain>
    </source>
</reference>
<dbReference type="EMBL" id="BJUD01000080">
    <property type="protein sequence ID" value="GEK29616.1"/>
    <property type="molecule type" value="Genomic_DNA"/>
</dbReference>
<dbReference type="Pfam" id="PF02275">
    <property type="entry name" value="CBAH"/>
    <property type="match status" value="1"/>
</dbReference>
<evidence type="ECO:0000259" key="3">
    <source>
        <dbReference type="Pfam" id="PF02275"/>
    </source>
</evidence>
<dbReference type="SUPFAM" id="SSF56235">
    <property type="entry name" value="N-terminal nucleophile aminohydrolases (Ntn hydrolases)"/>
    <property type="match status" value="1"/>
</dbReference>
<sequence length="306" mass="34207">MCTAVTFKSANQHVYFARTMDLPTTTAWRPVYFPAGFMWQPSTTAVGQKLPFSIIGGGRWTPGNHYLLGDGMNTAGLSCAELYFPIEAHYAAEELVDKTNLTPQDFIYWALQFQTVAEVANALPTINIVAKRWYSESNWRPFHWILADKTGITAILEPQNETLTLQPISIPVLTNTPNYLAHLKRLADLVKATQLNTATLASYTGALPSGNLPTSRFQRAAVHLAQLSTSASPKDQLLALLDDVAIPRTAQRLQRHNLDYTHYEIVMDLTTQTLTFKSMRTLEQHQLKLSDLVKNNSAHVVAYPFT</sequence>
<gene>
    <name evidence="4" type="primary">pva3</name>
    <name evidence="4" type="ORF">LSI01_19270</name>
</gene>
<dbReference type="GO" id="GO:0016787">
    <property type="term" value="F:hydrolase activity"/>
    <property type="evidence" value="ECO:0007669"/>
    <property type="project" value="UniProtKB-KW"/>
</dbReference>
<feature type="domain" description="Choloylglycine hydrolase/NAAA C-terminal" evidence="3">
    <location>
        <begin position="2"/>
        <end position="292"/>
    </location>
</feature>
<evidence type="ECO:0000313" key="4">
    <source>
        <dbReference type="EMBL" id="GEK29616.1"/>
    </source>
</evidence>
<name>A0A510VSC4_9LACO</name>
<dbReference type="OrthoDB" id="9794717at2"/>
<evidence type="ECO:0000256" key="2">
    <source>
        <dbReference type="ARBA" id="ARBA00022801"/>
    </source>
</evidence>
<comment type="caution">
    <text evidence="4">The sequence shown here is derived from an EMBL/GenBank/DDBJ whole genome shotgun (WGS) entry which is preliminary data.</text>
</comment>
<dbReference type="AlphaFoldDB" id="A0A510VSC4"/>
<dbReference type="Gene3D" id="3.60.60.10">
    <property type="entry name" value="Penicillin V Acylase, Chain A"/>
    <property type="match status" value="1"/>
</dbReference>
<proteinExistence type="inferred from homology"/>
<dbReference type="PANTHER" id="PTHR35527">
    <property type="entry name" value="CHOLOYLGLYCINE HYDROLASE"/>
    <property type="match status" value="1"/>
</dbReference>
<protein>
    <submittedName>
        <fullName evidence="4">Penicillin V acylase</fullName>
    </submittedName>
</protein>
<keyword evidence="2" id="KW-0378">Hydrolase</keyword>
<comment type="similarity">
    <text evidence="1">Belongs to the peptidase C59 family.</text>
</comment>
<dbReference type="InterPro" id="IPR052193">
    <property type="entry name" value="Peptidase_C59"/>
</dbReference>